<evidence type="ECO:0000256" key="17">
    <source>
        <dbReference type="RuleBase" id="RU003464"/>
    </source>
</evidence>
<dbReference type="NCBIfam" id="NF000648">
    <property type="entry name" value="PRK00026.1"/>
    <property type="match status" value="1"/>
</dbReference>
<dbReference type="PANTHER" id="PTHR46417:SF1">
    <property type="entry name" value="TRNA (GUANINE-N(1)-)-METHYLTRANSFERASE"/>
    <property type="match status" value="1"/>
</dbReference>
<dbReference type="HAMAP" id="MF_00605">
    <property type="entry name" value="TrmD"/>
    <property type="match status" value="1"/>
</dbReference>
<dbReference type="Pfam" id="PF01746">
    <property type="entry name" value="tRNA_m1G_MT"/>
    <property type="match status" value="1"/>
</dbReference>
<feature type="binding site" evidence="15 16">
    <location>
        <position position="109"/>
    </location>
    <ligand>
        <name>S-adenosyl-L-methionine</name>
        <dbReference type="ChEBI" id="CHEBI:59789"/>
    </ligand>
</feature>
<dbReference type="GO" id="GO:0002939">
    <property type="term" value="P:tRNA N1-guanine methylation"/>
    <property type="evidence" value="ECO:0007669"/>
    <property type="project" value="TreeGrafter"/>
</dbReference>
<dbReference type="InterPro" id="IPR029028">
    <property type="entry name" value="Alpha/beta_knot_MTases"/>
</dbReference>
<evidence type="ECO:0000256" key="16">
    <source>
        <dbReference type="PIRSR" id="PIRSR000386-1"/>
    </source>
</evidence>
<dbReference type="NCBIfam" id="TIGR00088">
    <property type="entry name" value="trmD"/>
    <property type="match status" value="1"/>
</dbReference>
<comment type="subunit">
    <text evidence="4 15 17">Homodimer.</text>
</comment>
<dbReference type="InterPro" id="IPR002649">
    <property type="entry name" value="tRNA_m1G_MeTrfase_TrmD"/>
</dbReference>
<dbReference type="AlphaFoldDB" id="S5DSA6"/>
<evidence type="ECO:0000256" key="2">
    <source>
        <dbReference type="ARBA" id="ARBA00004496"/>
    </source>
</evidence>
<evidence type="ECO:0000256" key="13">
    <source>
        <dbReference type="ARBA" id="ARBA00033392"/>
    </source>
</evidence>
<evidence type="ECO:0000256" key="1">
    <source>
        <dbReference type="ARBA" id="ARBA00002634"/>
    </source>
</evidence>
<evidence type="ECO:0000256" key="8">
    <source>
        <dbReference type="ARBA" id="ARBA00022603"/>
    </source>
</evidence>
<evidence type="ECO:0000256" key="11">
    <source>
        <dbReference type="ARBA" id="ARBA00022694"/>
    </source>
</evidence>
<dbReference type="GO" id="GO:0005829">
    <property type="term" value="C:cytosol"/>
    <property type="evidence" value="ECO:0007669"/>
    <property type="project" value="TreeGrafter"/>
</dbReference>
<dbReference type="Gene3D" id="3.40.1280.10">
    <property type="match status" value="1"/>
</dbReference>
<dbReference type="InterPro" id="IPR016009">
    <property type="entry name" value="tRNA_MeTrfase_TRMD/TRM10"/>
</dbReference>
<keyword evidence="9 15" id="KW-0808">Transferase</keyword>
<evidence type="ECO:0000256" key="5">
    <source>
        <dbReference type="ARBA" id="ARBA00012807"/>
    </source>
</evidence>
<name>S5DSA6_9ACTN</name>
<keyword evidence="11 15" id="KW-0819">tRNA processing</keyword>
<keyword evidence="7 15" id="KW-0963">Cytoplasm</keyword>
<organism evidence="19">
    <name type="scientific">Candidatus Actinomarina minuta</name>
    <dbReference type="NCBI Taxonomy" id="1389454"/>
    <lineage>
        <taxon>Bacteria</taxon>
        <taxon>Bacillati</taxon>
        <taxon>Actinomycetota</taxon>
        <taxon>Actinomycetes</taxon>
        <taxon>Candidatus Actinomarinidae</taxon>
        <taxon>Candidatus Actinomarinales</taxon>
        <taxon>Candidatus Actinomarineae</taxon>
        <taxon>Candidatus Actinomarinaceae</taxon>
        <taxon>Candidatus Actinomarina</taxon>
    </lineage>
</organism>
<feature type="domain" description="tRNA methyltransferase TRMD/TRM10-type" evidence="18">
    <location>
        <begin position="4"/>
        <end position="207"/>
    </location>
</feature>
<evidence type="ECO:0000256" key="14">
    <source>
        <dbReference type="ARBA" id="ARBA00047783"/>
    </source>
</evidence>
<dbReference type="Gene3D" id="1.10.1270.20">
    <property type="entry name" value="tRNA(m1g37)methyltransferase, domain 2"/>
    <property type="match status" value="1"/>
</dbReference>
<comment type="catalytic activity">
    <reaction evidence="14 15 17">
        <text>guanosine(37) in tRNA + S-adenosyl-L-methionine = N(1)-methylguanosine(37) in tRNA + S-adenosyl-L-homocysteine + H(+)</text>
        <dbReference type="Rhea" id="RHEA:36899"/>
        <dbReference type="Rhea" id="RHEA-COMP:10145"/>
        <dbReference type="Rhea" id="RHEA-COMP:10147"/>
        <dbReference type="ChEBI" id="CHEBI:15378"/>
        <dbReference type="ChEBI" id="CHEBI:57856"/>
        <dbReference type="ChEBI" id="CHEBI:59789"/>
        <dbReference type="ChEBI" id="CHEBI:73542"/>
        <dbReference type="ChEBI" id="CHEBI:74269"/>
        <dbReference type="EC" id="2.1.1.228"/>
    </reaction>
</comment>
<keyword evidence="8 15" id="KW-0489">Methyltransferase</keyword>
<evidence type="ECO:0000256" key="12">
    <source>
        <dbReference type="ARBA" id="ARBA00029736"/>
    </source>
</evidence>
<sequence>MNLFNVITLFPNLIEEWKNSGIIHQALKNNIIEINSINLRDYGIGSYKQVDDAPYGGGPGMVLMPEPLDSAINSTNVTVNVFLTPSGTQLDESMINELLEFDSINLICGRYEGFDQRILDLHSDYEVSVGKSVVSGGEVPAMYLLEALIRKIPNVLGNPESLINETFTDNKVDYPVYTRPETYKDLEVPDVLLSGNHQKINEWKKNNLKDI</sequence>
<comment type="similarity">
    <text evidence="3 15 17">Belongs to the RNA methyltransferase TrmD family.</text>
</comment>
<dbReference type="PIRSF" id="PIRSF000386">
    <property type="entry name" value="tRNA_mtase"/>
    <property type="match status" value="1"/>
</dbReference>
<dbReference type="InterPro" id="IPR023148">
    <property type="entry name" value="tRNA_m1G_MeTrfase_C_sf"/>
</dbReference>
<evidence type="ECO:0000256" key="4">
    <source>
        <dbReference type="ARBA" id="ARBA00011738"/>
    </source>
</evidence>
<comment type="subcellular location">
    <subcellularLocation>
        <location evidence="2 15 17">Cytoplasm</location>
    </subcellularLocation>
</comment>
<evidence type="ECO:0000256" key="6">
    <source>
        <dbReference type="ARBA" id="ARBA00014679"/>
    </source>
</evidence>
<evidence type="ECO:0000256" key="15">
    <source>
        <dbReference type="HAMAP-Rule" id="MF_00605"/>
    </source>
</evidence>
<evidence type="ECO:0000256" key="3">
    <source>
        <dbReference type="ARBA" id="ARBA00007630"/>
    </source>
</evidence>
<keyword evidence="10 15" id="KW-0949">S-adenosyl-L-methionine</keyword>
<evidence type="ECO:0000256" key="9">
    <source>
        <dbReference type="ARBA" id="ARBA00022679"/>
    </source>
</evidence>
<dbReference type="PANTHER" id="PTHR46417">
    <property type="entry name" value="TRNA (GUANINE-N(1)-)-METHYLTRANSFERASE"/>
    <property type="match status" value="1"/>
</dbReference>
<dbReference type="SUPFAM" id="SSF75217">
    <property type="entry name" value="alpha/beta knot"/>
    <property type="match status" value="1"/>
</dbReference>
<comment type="caution">
    <text evidence="15">Lacks conserved residue(s) required for the propagation of feature annotation.</text>
</comment>
<comment type="function">
    <text evidence="1 15 17">Specifically methylates guanosine-37 in various tRNAs.</text>
</comment>
<evidence type="ECO:0000256" key="7">
    <source>
        <dbReference type="ARBA" id="ARBA00022490"/>
    </source>
</evidence>
<accession>S5DSA6</accession>
<dbReference type="InterPro" id="IPR029026">
    <property type="entry name" value="tRNA_m1G_MTases_N"/>
</dbReference>
<evidence type="ECO:0000313" key="19">
    <source>
        <dbReference type="EMBL" id="AGQ19845.1"/>
    </source>
</evidence>
<protein>
    <recommendedName>
        <fullName evidence="6 15">tRNA (guanine-N(1)-)-methyltransferase</fullName>
        <ecNumber evidence="5 15">2.1.1.228</ecNumber>
    </recommendedName>
    <alternativeName>
        <fullName evidence="12 15">M1G-methyltransferase</fullName>
    </alternativeName>
    <alternativeName>
        <fullName evidence="13 15">tRNA [GM37] methyltransferase</fullName>
    </alternativeName>
</protein>
<proteinExistence type="inferred from homology"/>
<dbReference type="GO" id="GO:0052906">
    <property type="term" value="F:tRNA (guanine(37)-N1)-methyltransferase activity"/>
    <property type="evidence" value="ECO:0007669"/>
    <property type="project" value="UniProtKB-UniRule"/>
</dbReference>
<dbReference type="EC" id="2.1.1.228" evidence="5 15"/>
<evidence type="ECO:0000256" key="10">
    <source>
        <dbReference type="ARBA" id="ARBA00022691"/>
    </source>
</evidence>
<gene>
    <name evidence="15" type="primary">trmD</name>
</gene>
<evidence type="ECO:0000259" key="18">
    <source>
        <dbReference type="Pfam" id="PF01746"/>
    </source>
</evidence>
<reference evidence="19" key="1">
    <citation type="journal article" date="2013" name="Sci. Rep.">
        <title>Metagenomics uncovers a new group of low GC and ultra-small marine Actinobacteria.</title>
        <authorList>
            <person name="Ghai R."/>
            <person name="Mizuno C.M."/>
            <person name="Picazo A."/>
            <person name="Camacho A."/>
            <person name="Rodriguez-Valera F."/>
        </authorList>
    </citation>
    <scope>NUCLEOTIDE SEQUENCE</scope>
</reference>
<dbReference type="EMBL" id="KC811144">
    <property type="protein sequence ID" value="AGQ19845.1"/>
    <property type="molecule type" value="Genomic_DNA"/>
</dbReference>